<dbReference type="SUPFAM" id="SSF52141">
    <property type="entry name" value="Uracil-DNA glycosylase-like"/>
    <property type="match status" value="1"/>
</dbReference>
<keyword evidence="1" id="KW-0227">DNA damage</keyword>
<dbReference type="AlphaFoldDB" id="A0A3G9G985"/>
<dbReference type="PANTHER" id="PTHR12159:SF9">
    <property type="entry name" value="G_T MISMATCH-SPECIFIC THYMINE DNA GLYCOSYLASE"/>
    <property type="match status" value="1"/>
</dbReference>
<name>A0A3G9G985_9CAUL</name>
<evidence type="ECO:0000313" key="5">
    <source>
        <dbReference type="EMBL" id="BBF81813.1"/>
    </source>
</evidence>
<dbReference type="Gene3D" id="3.40.470.10">
    <property type="entry name" value="Uracil-DNA glycosylase-like domain"/>
    <property type="match status" value="1"/>
</dbReference>
<gene>
    <name evidence="5" type="ORF">EM6_2421</name>
</gene>
<sequence length="182" mass="19968">MTPLDRAGLLPDAHRVPDLLRPGLKLVFCGTALGRVSAQKRAYYAHPGNFFWRTLHKVGLTPERLSPTDYPRLLDYGIGLTDLCKAHYGNDVDLPAEAWDAEALKAKIAAYAPRHLAFTSKTAASVFLGRPTGQIALGRQVETAGETTLWVLPSPSGQARRFWDEGAWRDLARAFTASPEPS</sequence>
<keyword evidence="2" id="KW-0378">Hydrolase</keyword>
<organism evidence="5 6">
    <name type="scientific">Asticcacaulis excentricus</name>
    <dbReference type="NCBI Taxonomy" id="78587"/>
    <lineage>
        <taxon>Bacteria</taxon>
        <taxon>Pseudomonadati</taxon>
        <taxon>Pseudomonadota</taxon>
        <taxon>Alphaproteobacteria</taxon>
        <taxon>Caulobacterales</taxon>
        <taxon>Caulobacteraceae</taxon>
        <taxon>Asticcacaulis</taxon>
    </lineage>
</organism>
<dbReference type="SMART" id="SM00986">
    <property type="entry name" value="UDG"/>
    <property type="match status" value="1"/>
</dbReference>
<dbReference type="SMART" id="SM00987">
    <property type="entry name" value="UreE_C"/>
    <property type="match status" value="1"/>
</dbReference>
<evidence type="ECO:0000259" key="4">
    <source>
        <dbReference type="SMART" id="SM00986"/>
    </source>
</evidence>
<dbReference type="GO" id="GO:0006285">
    <property type="term" value="P:base-excision repair, AP site formation"/>
    <property type="evidence" value="ECO:0007669"/>
    <property type="project" value="InterPro"/>
</dbReference>
<dbReference type="OrthoDB" id="9799921at2"/>
<dbReference type="InterPro" id="IPR036895">
    <property type="entry name" value="Uracil-DNA_glycosylase-like_sf"/>
</dbReference>
<dbReference type="Pfam" id="PF03167">
    <property type="entry name" value="UDG"/>
    <property type="match status" value="1"/>
</dbReference>
<dbReference type="GO" id="GO:0008263">
    <property type="term" value="F:pyrimidine-specific mismatch base pair DNA N-glycosylase activity"/>
    <property type="evidence" value="ECO:0007669"/>
    <property type="project" value="TreeGrafter"/>
</dbReference>
<dbReference type="Proteomes" id="UP000278756">
    <property type="component" value="Chromosome 2"/>
</dbReference>
<feature type="domain" description="Uracil-DNA glycosylase-like" evidence="4">
    <location>
        <begin position="17"/>
        <end position="172"/>
    </location>
</feature>
<reference evidence="6" key="1">
    <citation type="journal article" date="2017" name="Biotechnol. Biofuels">
        <title>Evaluation of environmental bacterial communities as a factor affecting the growth of duckweed Lemna minor.</title>
        <authorList>
            <person name="Ishizawa H."/>
            <person name="Kuroda M."/>
            <person name="Morikawa M."/>
            <person name="Ike M."/>
        </authorList>
    </citation>
    <scope>NUCLEOTIDE SEQUENCE [LARGE SCALE GENOMIC DNA]</scope>
    <source>
        <strain evidence="6">M6</strain>
    </source>
</reference>
<accession>A0A3G9G985</accession>
<dbReference type="PANTHER" id="PTHR12159">
    <property type="entry name" value="G/T AND G/U MISMATCH-SPECIFIC DNA GLYCOSYLASE"/>
    <property type="match status" value="1"/>
</dbReference>
<dbReference type="GO" id="GO:0004844">
    <property type="term" value="F:uracil DNA N-glycosylase activity"/>
    <property type="evidence" value="ECO:0007669"/>
    <property type="project" value="TreeGrafter"/>
</dbReference>
<protein>
    <submittedName>
        <fullName evidence="5">G:T/U mismatch-specific uracil/thymine DNA-glycosylase</fullName>
    </submittedName>
</protein>
<evidence type="ECO:0000256" key="2">
    <source>
        <dbReference type="ARBA" id="ARBA00022801"/>
    </source>
</evidence>
<dbReference type="InterPro" id="IPR005122">
    <property type="entry name" value="Uracil-DNA_glycosylase-like"/>
</dbReference>
<dbReference type="EMBL" id="AP018828">
    <property type="protein sequence ID" value="BBF81813.1"/>
    <property type="molecule type" value="Genomic_DNA"/>
</dbReference>
<evidence type="ECO:0000313" key="6">
    <source>
        <dbReference type="Proteomes" id="UP000278756"/>
    </source>
</evidence>
<dbReference type="RefSeq" id="WP_126423410.1">
    <property type="nucleotide sequence ID" value="NZ_AP018828.1"/>
</dbReference>
<evidence type="ECO:0000256" key="1">
    <source>
        <dbReference type="ARBA" id="ARBA00022763"/>
    </source>
</evidence>
<dbReference type="CDD" id="cd10028">
    <property type="entry name" value="UDG-F2_TDG_MUG"/>
    <property type="match status" value="1"/>
</dbReference>
<dbReference type="InterPro" id="IPR015637">
    <property type="entry name" value="MUG/TDG"/>
</dbReference>
<keyword evidence="3" id="KW-0234">DNA repair</keyword>
<evidence type="ECO:0000256" key="3">
    <source>
        <dbReference type="ARBA" id="ARBA00023204"/>
    </source>
</evidence>
<proteinExistence type="predicted"/>
<reference evidence="6" key="2">
    <citation type="journal article" date="2017" name="Plant Physiol. Biochem.">
        <title>Differential oxidative and antioxidative response of duckweed Lemna minor toward plant growth promoting/inhibiting bacteria.</title>
        <authorList>
            <person name="Ishizawa H."/>
            <person name="Kuroda M."/>
            <person name="Morikawa M."/>
            <person name="Ike M."/>
        </authorList>
    </citation>
    <scope>NUCLEOTIDE SEQUENCE [LARGE SCALE GENOMIC DNA]</scope>
    <source>
        <strain evidence="6">M6</strain>
    </source>
</reference>